<evidence type="ECO:0000256" key="2">
    <source>
        <dbReference type="SAM" id="SignalP"/>
    </source>
</evidence>
<evidence type="ECO:0000259" key="3">
    <source>
        <dbReference type="Pfam" id="PF13511"/>
    </source>
</evidence>
<evidence type="ECO:0000313" key="4">
    <source>
        <dbReference type="EMBL" id="MDO1532727.1"/>
    </source>
</evidence>
<proteinExistence type="predicted"/>
<accession>A0ABT8S3B1</accession>
<sequence length="184" mass="18989">MRRTSLIFAMLLLGPVAGAEVVRCADAAGNVSYTDGACPAGARAAGRVTILEAPPPAADGSDRPAAVPREPPAPIVHAPPAPSGPGVIGNGANSNQPAGDSRWSDRGSDPMLVDDGSGYAYPGYGGAYGRPAPPRDMRPRIRSCDAGGCDDRQGNRFNRSGQLERYRSIDGKTCQPVGTTTVCR</sequence>
<evidence type="ECO:0000313" key="5">
    <source>
        <dbReference type="Proteomes" id="UP001169027"/>
    </source>
</evidence>
<keyword evidence="2" id="KW-0732">Signal</keyword>
<protein>
    <submittedName>
        <fullName evidence="4">DUF4124 domain-containing protein</fullName>
    </submittedName>
</protein>
<feature type="domain" description="DUF4124" evidence="3">
    <location>
        <begin position="9"/>
        <end position="63"/>
    </location>
</feature>
<feature type="chain" id="PRO_5046194542" evidence="2">
    <location>
        <begin position="20"/>
        <end position="184"/>
    </location>
</feature>
<evidence type="ECO:0000256" key="1">
    <source>
        <dbReference type="SAM" id="MobiDB-lite"/>
    </source>
</evidence>
<organism evidence="4 5">
    <name type="scientific">Variovorax ginsengisoli</name>
    <dbReference type="NCBI Taxonomy" id="363844"/>
    <lineage>
        <taxon>Bacteria</taxon>
        <taxon>Pseudomonadati</taxon>
        <taxon>Pseudomonadota</taxon>
        <taxon>Betaproteobacteria</taxon>
        <taxon>Burkholderiales</taxon>
        <taxon>Comamonadaceae</taxon>
        <taxon>Variovorax</taxon>
    </lineage>
</organism>
<dbReference type="RefSeq" id="WP_301807845.1">
    <property type="nucleotide sequence ID" value="NZ_JAUJZH010000006.1"/>
</dbReference>
<feature type="compositionally biased region" description="Pro residues" evidence="1">
    <location>
        <begin position="69"/>
        <end position="83"/>
    </location>
</feature>
<dbReference type="Proteomes" id="UP001169027">
    <property type="component" value="Unassembled WGS sequence"/>
</dbReference>
<name>A0ABT8S3B1_9BURK</name>
<reference evidence="4" key="1">
    <citation type="submission" date="2023-06" db="EMBL/GenBank/DDBJ databases">
        <authorList>
            <person name="Jiang Y."/>
            <person name="Liu Q."/>
        </authorList>
    </citation>
    <scope>NUCLEOTIDE SEQUENCE</scope>
    <source>
        <strain evidence="4">CGMCC 1.12090</strain>
    </source>
</reference>
<comment type="caution">
    <text evidence="4">The sequence shown here is derived from an EMBL/GenBank/DDBJ whole genome shotgun (WGS) entry which is preliminary data.</text>
</comment>
<gene>
    <name evidence="4" type="ORF">Q2T77_10545</name>
</gene>
<dbReference type="EMBL" id="JAUKVY010000006">
    <property type="protein sequence ID" value="MDO1532727.1"/>
    <property type="molecule type" value="Genomic_DNA"/>
</dbReference>
<dbReference type="Pfam" id="PF13511">
    <property type="entry name" value="DUF4124"/>
    <property type="match status" value="1"/>
</dbReference>
<keyword evidence="5" id="KW-1185">Reference proteome</keyword>
<feature type="signal peptide" evidence="2">
    <location>
        <begin position="1"/>
        <end position="19"/>
    </location>
</feature>
<dbReference type="InterPro" id="IPR025392">
    <property type="entry name" value="DUF4124"/>
</dbReference>
<feature type="region of interest" description="Disordered" evidence="1">
    <location>
        <begin position="53"/>
        <end position="108"/>
    </location>
</feature>